<evidence type="ECO:0000313" key="8">
    <source>
        <dbReference type="Proteomes" id="UP000504636"/>
    </source>
</evidence>
<dbReference type="InterPro" id="IPR036443">
    <property type="entry name" value="Znf_RanBP2_sf"/>
</dbReference>
<dbReference type="AlphaFoldDB" id="A0A6A6Y9S2"/>
<evidence type="ECO:0000313" key="9">
    <source>
        <dbReference type="RefSeq" id="XP_033572530.1"/>
    </source>
</evidence>
<gene>
    <name evidence="7 9" type="ORF">BDZ99DRAFT_107320</name>
</gene>
<dbReference type="Gene3D" id="4.10.1060.10">
    <property type="entry name" value="Zinc finger, RanBP2-type"/>
    <property type="match status" value="1"/>
</dbReference>
<dbReference type="GO" id="GO:0008270">
    <property type="term" value="F:zinc ion binding"/>
    <property type="evidence" value="ECO:0007669"/>
    <property type="project" value="UniProtKB-KW"/>
</dbReference>
<keyword evidence="3" id="KW-0862">Zinc</keyword>
<evidence type="ECO:0000313" key="7">
    <source>
        <dbReference type="EMBL" id="KAF2805566.1"/>
    </source>
</evidence>
<dbReference type="SMART" id="SM00547">
    <property type="entry name" value="ZnF_RBZ"/>
    <property type="match status" value="2"/>
</dbReference>
<feature type="region of interest" description="Disordered" evidence="5">
    <location>
        <begin position="89"/>
        <end position="125"/>
    </location>
</feature>
<feature type="region of interest" description="Disordered" evidence="5">
    <location>
        <begin position="327"/>
        <end position="356"/>
    </location>
</feature>
<name>A0A6A6Y9S2_9PEZI</name>
<reference evidence="9" key="3">
    <citation type="submission" date="2025-04" db="UniProtKB">
        <authorList>
            <consortium name="RefSeq"/>
        </authorList>
    </citation>
    <scope>IDENTIFICATION</scope>
    <source>
        <strain evidence="9">CBS 304.34</strain>
    </source>
</reference>
<dbReference type="RefSeq" id="XP_033572530.1">
    <property type="nucleotide sequence ID" value="XM_033712373.1"/>
</dbReference>
<evidence type="ECO:0000256" key="1">
    <source>
        <dbReference type="ARBA" id="ARBA00022723"/>
    </source>
</evidence>
<keyword evidence="8" id="KW-1185">Reference proteome</keyword>
<dbReference type="Proteomes" id="UP000504636">
    <property type="component" value="Unplaced"/>
</dbReference>
<dbReference type="InterPro" id="IPR001876">
    <property type="entry name" value="Znf_RanBP2"/>
</dbReference>
<evidence type="ECO:0000256" key="2">
    <source>
        <dbReference type="ARBA" id="ARBA00022771"/>
    </source>
</evidence>
<evidence type="ECO:0000256" key="5">
    <source>
        <dbReference type="SAM" id="MobiDB-lite"/>
    </source>
</evidence>
<dbReference type="SUPFAM" id="SSF90209">
    <property type="entry name" value="Ran binding protein zinc finger-like"/>
    <property type="match status" value="1"/>
</dbReference>
<protein>
    <recommendedName>
        <fullName evidence="6">RanBP2-type domain-containing protein</fullName>
    </recommendedName>
</protein>
<dbReference type="OrthoDB" id="448399at2759"/>
<feature type="compositionally biased region" description="Polar residues" evidence="5">
    <location>
        <begin position="176"/>
        <end position="187"/>
    </location>
</feature>
<evidence type="ECO:0000259" key="6">
    <source>
        <dbReference type="PROSITE" id="PS50199"/>
    </source>
</evidence>
<feature type="compositionally biased region" description="Polar residues" evidence="5">
    <location>
        <begin position="149"/>
        <end position="168"/>
    </location>
</feature>
<organism evidence="7">
    <name type="scientific">Mytilinidion resinicola</name>
    <dbReference type="NCBI Taxonomy" id="574789"/>
    <lineage>
        <taxon>Eukaryota</taxon>
        <taxon>Fungi</taxon>
        <taxon>Dikarya</taxon>
        <taxon>Ascomycota</taxon>
        <taxon>Pezizomycotina</taxon>
        <taxon>Dothideomycetes</taxon>
        <taxon>Pleosporomycetidae</taxon>
        <taxon>Mytilinidiales</taxon>
        <taxon>Mytilinidiaceae</taxon>
        <taxon>Mytilinidion</taxon>
    </lineage>
</organism>
<dbReference type="EMBL" id="MU003709">
    <property type="protein sequence ID" value="KAF2805566.1"/>
    <property type="molecule type" value="Genomic_DNA"/>
</dbReference>
<feature type="compositionally biased region" description="Basic and acidic residues" evidence="5">
    <location>
        <begin position="194"/>
        <end position="204"/>
    </location>
</feature>
<reference evidence="7 9" key="1">
    <citation type="journal article" date="2020" name="Stud. Mycol.">
        <title>101 Dothideomycetes genomes: a test case for predicting lifestyles and emergence of pathogens.</title>
        <authorList>
            <person name="Haridas S."/>
            <person name="Albert R."/>
            <person name="Binder M."/>
            <person name="Bloem J."/>
            <person name="Labutti K."/>
            <person name="Salamov A."/>
            <person name="Andreopoulos B."/>
            <person name="Baker S."/>
            <person name="Barry K."/>
            <person name="Bills G."/>
            <person name="Bluhm B."/>
            <person name="Cannon C."/>
            <person name="Castanera R."/>
            <person name="Culley D."/>
            <person name="Daum C."/>
            <person name="Ezra D."/>
            <person name="Gonzalez J."/>
            <person name="Henrissat B."/>
            <person name="Kuo A."/>
            <person name="Liang C."/>
            <person name="Lipzen A."/>
            <person name="Lutzoni F."/>
            <person name="Magnuson J."/>
            <person name="Mondo S."/>
            <person name="Nolan M."/>
            <person name="Ohm R."/>
            <person name="Pangilinan J."/>
            <person name="Park H.-J."/>
            <person name="Ramirez L."/>
            <person name="Alfaro M."/>
            <person name="Sun H."/>
            <person name="Tritt A."/>
            <person name="Yoshinaga Y."/>
            <person name="Zwiers L.-H."/>
            <person name="Turgeon B."/>
            <person name="Goodwin S."/>
            <person name="Spatafora J."/>
            <person name="Crous P."/>
            <person name="Grigoriev I."/>
        </authorList>
    </citation>
    <scope>NUCLEOTIDE SEQUENCE</scope>
    <source>
        <strain evidence="7 9">CBS 304.34</strain>
    </source>
</reference>
<keyword evidence="2 4" id="KW-0863">Zinc-finger</keyword>
<proteinExistence type="predicted"/>
<sequence>MTRTTRVPCVLRQSCTPHRQPSSSPTLLRKVRGVASSHRIPELRTETDPTTRDIPKLVEEPVRAIPPVATTRDDFLGKEIEIRRFSVQNEPNAKVTEPTAKDVTEKPINSQSGSTSRKIDPPKQVDPFARYKRIKAQFEALKKTPGAGQDSSKGIETESQPAGKSLAQSPALKNIKISNGSAPSGLNVSKAGKLHGDDLPRVTESDPQPSSAKPVRIQKYVTFHEQVGARKHANIRSYLGNASHAKVPTRVATPQSVSAKPVRIQKYVTLYEQVRARKCANIPSHLETPSHAKAPMRVATSTPVKTPGRLQVRPRLVFRENRTISKRSKKLSPPPMPLTILKVPSDPSPSLLRTPGPLQIRKHLTFGEKRSHKKRFEKPSPPPTPAELLRFPFDPRPLSVDWHPGDWFCGLPSCGWHNHSTWQMCHNSTCGTPKEAAKPIHKLLKGEWVCVAISCGVYNGAERESCHRCGAGKSDQRKLKKKWPREGILGEGQWFCAVCRNRNKKEDWHCKCGSTEEWGGGVGLGACEF</sequence>
<dbReference type="PROSITE" id="PS01358">
    <property type="entry name" value="ZF_RANBP2_1"/>
    <property type="match status" value="1"/>
</dbReference>
<keyword evidence="1" id="KW-0479">Metal-binding</keyword>
<feature type="region of interest" description="Disordered" evidence="5">
    <location>
        <begin position="142"/>
        <end position="213"/>
    </location>
</feature>
<evidence type="ECO:0000256" key="4">
    <source>
        <dbReference type="PROSITE-ProRule" id="PRU00322"/>
    </source>
</evidence>
<dbReference type="PROSITE" id="PS50199">
    <property type="entry name" value="ZF_RANBP2_2"/>
    <property type="match status" value="1"/>
</dbReference>
<dbReference type="GeneID" id="54453266"/>
<feature type="compositionally biased region" description="Polar residues" evidence="5">
    <location>
        <begin position="107"/>
        <end position="116"/>
    </location>
</feature>
<accession>A0A6A6Y9S2</accession>
<feature type="domain" description="RanBP2-type" evidence="6">
    <location>
        <begin position="444"/>
        <end position="475"/>
    </location>
</feature>
<evidence type="ECO:0000256" key="3">
    <source>
        <dbReference type="ARBA" id="ARBA00022833"/>
    </source>
</evidence>
<reference evidence="9" key="2">
    <citation type="submission" date="2020-04" db="EMBL/GenBank/DDBJ databases">
        <authorList>
            <consortium name="NCBI Genome Project"/>
        </authorList>
    </citation>
    <scope>NUCLEOTIDE SEQUENCE</scope>
    <source>
        <strain evidence="9">CBS 304.34</strain>
    </source>
</reference>